<dbReference type="RefSeq" id="WP_338199358.1">
    <property type="nucleotide sequence ID" value="NZ_JAEKNR010000050.1"/>
</dbReference>
<keyword evidence="4" id="KW-0503">Monooxygenase</keyword>
<dbReference type="SUPFAM" id="SSF51679">
    <property type="entry name" value="Bacterial luciferase-like"/>
    <property type="match status" value="1"/>
</dbReference>
<dbReference type="GO" id="GO:0008726">
    <property type="term" value="F:alkanesulfonate monooxygenase activity"/>
    <property type="evidence" value="ECO:0007669"/>
    <property type="project" value="TreeGrafter"/>
</dbReference>
<evidence type="ECO:0000256" key="2">
    <source>
        <dbReference type="ARBA" id="ARBA00022643"/>
    </source>
</evidence>
<keyword evidence="1" id="KW-0285">Flavoprotein</keyword>
<keyword evidence="7" id="KW-1185">Reference proteome</keyword>
<feature type="domain" description="Luciferase-like" evidence="5">
    <location>
        <begin position="2"/>
        <end position="252"/>
    </location>
</feature>
<comment type="caution">
    <text evidence="6">The sequence shown here is derived from an EMBL/GenBank/DDBJ whole genome shotgun (WGS) entry which is preliminary data.</text>
</comment>
<sequence length="279" mass="29920">LWSYDHFIALGPDPTVPVFDGWTAIAALASLTLRSRLGILVTGVTHRNPAILAKMAATLDHLSGGRAILGLGAAWNEVEHWAYGIPFPQVGQRLALLDEACTVIRSLFDDDVTTFKGEHCVVHDAVLWPKPIQARLPILIGGGGERKTLRIVAQHADLWNAFGTPDVVTHKLGVLHEHCIAVGRDPAKIGVTLNTGVIIRDSAAAVQARLAEIGEVAGFPDYAASNQPYGTAEMVAQRLAEYVKVGVSEVIAVIPAPYDGETIERLATEVRPRVDALLS</sequence>
<evidence type="ECO:0000256" key="1">
    <source>
        <dbReference type="ARBA" id="ARBA00022630"/>
    </source>
</evidence>
<dbReference type="AlphaFoldDB" id="A0A934K5Y0"/>
<accession>A0A934K5Y0</accession>
<keyword evidence="2" id="KW-0288">FMN</keyword>
<gene>
    <name evidence="6" type="ORF">JF922_04165</name>
</gene>
<evidence type="ECO:0000256" key="4">
    <source>
        <dbReference type="ARBA" id="ARBA00023033"/>
    </source>
</evidence>
<name>A0A934K5Y0_9BACT</name>
<dbReference type="InterPro" id="IPR011251">
    <property type="entry name" value="Luciferase-like_dom"/>
</dbReference>
<organism evidence="6 7">
    <name type="scientific">Candidatus Nephthysia bennettiae</name>
    <dbReference type="NCBI Taxonomy" id="3127016"/>
    <lineage>
        <taxon>Bacteria</taxon>
        <taxon>Bacillati</taxon>
        <taxon>Candidatus Dormiibacterota</taxon>
        <taxon>Candidatus Dormibacteria</taxon>
        <taxon>Candidatus Dormibacterales</taxon>
        <taxon>Candidatus Dormibacteraceae</taxon>
        <taxon>Candidatus Nephthysia</taxon>
    </lineage>
</organism>
<evidence type="ECO:0000313" key="7">
    <source>
        <dbReference type="Proteomes" id="UP000612893"/>
    </source>
</evidence>
<dbReference type="EMBL" id="JAEKNR010000050">
    <property type="protein sequence ID" value="MBJ7597268.1"/>
    <property type="molecule type" value="Genomic_DNA"/>
</dbReference>
<dbReference type="Proteomes" id="UP000612893">
    <property type="component" value="Unassembled WGS sequence"/>
</dbReference>
<dbReference type="InterPro" id="IPR050172">
    <property type="entry name" value="SsuD_RutA_monooxygenase"/>
</dbReference>
<keyword evidence="3" id="KW-0560">Oxidoreductase</keyword>
<evidence type="ECO:0000256" key="3">
    <source>
        <dbReference type="ARBA" id="ARBA00023002"/>
    </source>
</evidence>
<proteinExistence type="predicted"/>
<dbReference type="Gene3D" id="3.20.20.30">
    <property type="entry name" value="Luciferase-like domain"/>
    <property type="match status" value="1"/>
</dbReference>
<dbReference type="InterPro" id="IPR036661">
    <property type="entry name" value="Luciferase-like_sf"/>
</dbReference>
<feature type="non-terminal residue" evidence="6">
    <location>
        <position position="1"/>
    </location>
</feature>
<dbReference type="PANTHER" id="PTHR42847:SF8">
    <property type="entry name" value="CONSERVED PROTEIN"/>
    <property type="match status" value="1"/>
</dbReference>
<protein>
    <submittedName>
        <fullName evidence="6">LLM class flavin-dependent oxidoreductase</fullName>
    </submittedName>
</protein>
<dbReference type="GO" id="GO:0046306">
    <property type="term" value="P:alkanesulfonate catabolic process"/>
    <property type="evidence" value="ECO:0007669"/>
    <property type="project" value="TreeGrafter"/>
</dbReference>
<evidence type="ECO:0000259" key="5">
    <source>
        <dbReference type="Pfam" id="PF00296"/>
    </source>
</evidence>
<dbReference type="PANTHER" id="PTHR42847">
    <property type="entry name" value="ALKANESULFONATE MONOOXYGENASE"/>
    <property type="match status" value="1"/>
</dbReference>
<dbReference type="Pfam" id="PF00296">
    <property type="entry name" value="Bac_luciferase"/>
    <property type="match status" value="1"/>
</dbReference>
<evidence type="ECO:0000313" key="6">
    <source>
        <dbReference type="EMBL" id="MBJ7597268.1"/>
    </source>
</evidence>
<reference evidence="6" key="1">
    <citation type="submission" date="2020-10" db="EMBL/GenBank/DDBJ databases">
        <title>Ca. Dormibacterota MAGs.</title>
        <authorList>
            <person name="Montgomery K."/>
        </authorList>
    </citation>
    <scope>NUCLEOTIDE SEQUENCE [LARGE SCALE GENOMIC DNA]</scope>
    <source>
        <strain evidence="6">SC8812_S17_10</strain>
    </source>
</reference>